<evidence type="ECO:0000256" key="1">
    <source>
        <dbReference type="SAM" id="Coils"/>
    </source>
</evidence>
<dbReference type="AlphaFoldDB" id="A0AAW0SH67"/>
<keyword evidence="1" id="KW-0175">Coiled coil</keyword>
<protein>
    <submittedName>
        <fullName evidence="2">Uncharacterized protein</fullName>
    </submittedName>
</protein>
<name>A0AAW0SH67_SCYPA</name>
<keyword evidence="3" id="KW-1185">Reference proteome</keyword>
<feature type="coiled-coil region" evidence="1">
    <location>
        <begin position="140"/>
        <end position="167"/>
    </location>
</feature>
<organism evidence="2 3">
    <name type="scientific">Scylla paramamosain</name>
    <name type="common">Mud crab</name>
    <dbReference type="NCBI Taxonomy" id="85552"/>
    <lineage>
        <taxon>Eukaryota</taxon>
        <taxon>Metazoa</taxon>
        <taxon>Ecdysozoa</taxon>
        <taxon>Arthropoda</taxon>
        <taxon>Crustacea</taxon>
        <taxon>Multicrustacea</taxon>
        <taxon>Malacostraca</taxon>
        <taxon>Eumalacostraca</taxon>
        <taxon>Eucarida</taxon>
        <taxon>Decapoda</taxon>
        <taxon>Pleocyemata</taxon>
        <taxon>Brachyura</taxon>
        <taxon>Eubrachyura</taxon>
        <taxon>Portunoidea</taxon>
        <taxon>Portunidae</taxon>
        <taxon>Portuninae</taxon>
        <taxon>Scylla</taxon>
    </lineage>
</organism>
<accession>A0AAW0SH67</accession>
<dbReference type="EMBL" id="JARAKH010000432">
    <property type="protein sequence ID" value="KAK8374354.1"/>
    <property type="molecule type" value="Genomic_DNA"/>
</dbReference>
<proteinExistence type="predicted"/>
<dbReference type="Proteomes" id="UP001487740">
    <property type="component" value="Unassembled WGS sequence"/>
</dbReference>
<evidence type="ECO:0000313" key="3">
    <source>
        <dbReference type="Proteomes" id="UP001487740"/>
    </source>
</evidence>
<reference evidence="2 3" key="1">
    <citation type="submission" date="2023-03" db="EMBL/GenBank/DDBJ databases">
        <title>High-quality genome of Scylla paramamosain provides insights in environmental adaptation.</title>
        <authorList>
            <person name="Zhang L."/>
        </authorList>
    </citation>
    <scope>NUCLEOTIDE SEQUENCE [LARGE SCALE GENOMIC DNA]</scope>
    <source>
        <strain evidence="2">LZ_2023a</strain>
        <tissue evidence="2">Muscle</tissue>
    </source>
</reference>
<gene>
    <name evidence="2" type="ORF">O3P69_010918</name>
</gene>
<evidence type="ECO:0000313" key="2">
    <source>
        <dbReference type="EMBL" id="KAK8374354.1"/>
    </source>
</evidence>
<sequence>METSLVTYCSNVCALATLFTRQKALQKEREITVLWEKTESLSGQLVTVHNHSHFEENGLSHDHLAQENITLTKLIKELEDKLKLSKIETKDVTRQNSELHALITEYKVTPSEEKDKDGTSSCENSEAKCTDTKGKLVGQVATLTSEVSRLESECSSLQVQLDCERDKYNKLLGESLAHEKLSEDVITEPKGDYITIYQLQRGVMKQQARERQLDLASLHHE</sequence>
<feature type="coiled-coil region" evidence="1">
    <location>
        <begin position="61"/>
        <end position="95"/>
    </location>
</feature>
<comment type="caution">
    <text evidence="2">The sequence shown here is derived from an EMBL/GenBank/DDBJ whole genome shotgun (WGS) entry which is preliminary data.</text>
</comment>